<organism evidence="2 3">
    <name type="scientific">Podila minutissima</name>
    <dbReference type="NCBI Taxonomy" id="64525"/>
    <lineage>
        <taxon>Eukaryota</taxon>
        <taxon>Fungi</taxon>
        <taxon>Fungi incertae sedis</taxon>
        <taxon>Mucoromycota</taxon>
        <taxon>Mortierellomycotina</taxon>
        <taxon>Mortierellomycetes</taxon>
        <taxon>Mortierellales</taxon>
        <taxon>Mortierellaceae</taxon>
        <taxon>Podila</taxon>
    </lineage>
</organism>
<feature type="compositionally biased region" description="Polar residues" evidence="1">
    <location>
        <begin position="188"/>
        <end position="201"/>
    </location>
</feature>
<evidence type="ECO:0000313" key="3">
    <source>
        <dbReference type="Proteomes" id="UP000696485"/>
    </source>
</evidence>
<evidence type="ECO:0000256" key="1">
    <source>
        <dbReference type="SAM" id="MobiDB-lite"/>
    </source>
</evidence>
<proteinExistence type="predicted"/>
<feature type="compositionally biased region" description="Basic residues" evidence="1">
    <location>
        <begin position="38"/>
        <end position="47"/>
    </location>
</feature>
<evidence type="ECO:0000313" key="2">
    <source>
        <dbReference type="EMBL" id="KAF9336074.1"/>
    </source>
</evidence>
<feature type="compositionally biased region" description="Polar residues" evidence="1">
    <location>
        <begin position="383"/>
        <end position="396"/>
    </location>
</feature>
<dbReference type="Proteomes" id="UP000696485">
    <property type="component" value="Unassembled WGS sequence"/>
</dbReference>
<feature type="compositionally biased region" description="Polar residues" evidence="1">
    <location>
        <begin position="1"/>
        <end position="14"/>
    </location>
</feature>
<feature type="region of interest" description="Disordered" evidence="1">
    <location>
        <begin position="94"/>
        <end position="250"/>
    </location>
</feature>
<reference evidence="2" key="1">
    <citation type="journal article" date="2020" name="Fungal Divers.">
        <title>Resolving the Mortierellaceae phylogeny through synthesis of multi-gene phylogenetics and phylogenomics.</title>
        <authorList>
            <person name="Vandepol N."/>
            <person name="Liber J."/>
            <person name="Desiro A."/>
            <person name="Na H."/>
            <person name="Kennedy M."/>
            <person name="Barry K."/>
            <person name="Grigoriev I.V."/>
            <person name="Miller A.N."/>
            <person name="O'Donnell K."/>
            <person name="Stajich J.E."/>
            <person name="Bonito G."/>
        </authorList>
    </citation>
    <scope>NUCLEOTIDE SEQUENCE</scope>
    <source>
        <strain evidence="2">NVP1</strain>
    </source>
</reference>
<feature type="region of interest" description="Disordered" evidence="1">
    <location>
        <begin position="1"/>
        <end position="52"/>
    </location>
</feature>
<feature type="compositionally biased region" description="Low complexity" evidence="1">
    <location>
        <begin position="108"/>
        <end position="118"/>
    </location>
</feature>
<evidence type="ECO:0008006" key="4">
    <source>
        <dbReference type="Google" id="ProtNLM"/>
    </source>
</evidence>
<dbReference type="EMBL" id="JAAAUY010000073">
    <property type="protein sequence ID" value="KAF9336074.1"/>
    <property type="molecule type" value="Genomic_DNA"/>
</dbReference>
<protein>
    <recommendedName>
        <fullName evidence="4">Phosphatase activator</fullName>
    </recommendedName>
</protein>
<feature type="region of interest" description="Disordered" evidence="1">
    <location>
        <begin position="304"/>
        <end position="363"/>
    </location>
</feature>
<feature type="compositionally biased region" description="Pro residues" evidence="1">
    <location>
        <begin position="119"/>
        <end position="129"/>
    </location>
</feature>
<feature type="compositionally biased region" description="Low complexity" evidence="1">
    <location>
        <begin position="153"/>
        <end position="187"/>
    </location>
</feature>
<name>A0A9P5ST12_9FUNG</name>
<accession>A0A9P5ST12</accession>
<gene>
    <name evidence="2" type="ORF">BG006_009768</name>
</gene>
<feature type="compositionally biased region" description="Low complexity" evidence="1">
    <location>
        <begin position="15"/>
        <end position="28"/>
    </location>
</feature>
<feature type="compositionally biased region" description="Acidic residues" evidence="1">
    <location>
        <begin position="214"/>
        <end position="250"/>
    </location>
</feature>
<feature type="region of interest" description="Disordered" evidence="1">
    <location>
        <begin position="383"/>
        <end position="513"/>
    </location>
</feature>
<feature type="compositionally biased region" description="Low complexity" evidence="1">
    <location>
        <begin position="402"/>
        <end position="415"/>
    </location>
</feature>
<sequence>MAMANSPITQATEQPASSSPPSSSSESPITQVSQYPSNRHHTHRQGHHGYGGFPSTLYLDLRGTRFEIERDVLVSLPESILIVMFPNGLILGQPARTRPHASPPQLPLQPQAQQQEQQPQPPQGQPPQGQPQQGQHQQRAEFPQQQVPPWSRQPTDQQQPSLPPSSSVPSQQTLGQQQQQQQQQQLQNPTASNQGQASSPSQHHRRQSSSDSSYYDDEDYDDDYDDDYYDDEDEEGEDEEDYESEDEDEYMSMEDQVIHVDFDPSCMAFLLNVYRQARLAGEAHRQQQIQLVLQKQRLAQAQAAQTQAQQPQRQQSQRDQQLSQNLARAQALSQSQAQSQAQTKAHAQIHSNKSNNNSNTINSYNNTLAVDQQALDLITVSDSNASPIKNDTTDTAKITAVSRTGAGSGTTDSGTHNPSRPPASPVINGLAASSSPSSPMTTSTLTSTSASISHTTPPSQPRSSSASQQPQHNELHRLQQQQIYQNSSSSPSSSSTSSSAASSRSSLANFSTPPALNPLLNKQAIIVLREELDYFAITPPRAGFPAKDDLLATGPVLADLTGLKVKTACGQYLLEQSKIFTALQRNISKENNVAEQHLIDMLCVSGFSKDDEWGYRRMETGRTSIASLSLVMLKTAGDGNQMATAQKLLLFWRKPARKCWWDGIQIELDHNGGKVPIRLWARRTWTLELVLV</sequence>
<comment type="caution">
    <text evidence="2">The sequence shown here is derived from an EMBL/GenBank/DDBJ whole genome shotgun (WGS) entry which is preliminary data.</text>
</comment>
<keyword evidence="3" id="KW-1185">Reference proteome</keyword>
<dbReference type="AlphaFoldDB" id="A0A9P5ST12"/>
<feature type="compositionally biased region" description="Low complexity" evidence="1">
    <location>
        <begin position="487"/>
        <end position="511"/>
    </location>
</feature>
<feature type="compositionally biased region" description="Low complexity" evidence="1">
    <location>
        <begin position="433"/>
        <end position="471"/>
    </location>
</feature>